<accession>D3Q0F6</accession>
<feature type="binding site" evidence="7">
    <location>
        <position position="71"/>
    </location>
    <ligand>
        <name>4-imidazolone-5-propanoate</name>
        <dbReference type="ChEBI" id="CHEBI:77893"/>
    </ligand>
</feature>
<evidence type="ECO:0000256" key="7">
    <source>
        <dbReference type="HAMAP-Rule" id="MF_00372"/>
    </source>
</evidence>
<feature type="binding site" evidence="7">
    <location>
        <position position="291"/>
    </location>
    <ligand>
        <name>Zn(2+)</name>
        <dbReference type="ChEBI" id="CHEBI:29105"/>
    </ligand>
</feature>
<comment type="subcellular location">
    <subcellularLocation>
        <location evidence="7">Cytoplasm</location>
    </subcellularLocation>
</comment>
<evidence type="ECO:0000313" key="11">
    <source>
        <dbReference type="Proteomes" id="UP000000844"/>
    </source>
</evidence>
<keyword evidence="5 7" id="KW-0862">Zinc</keyword>
<dbReference type="GO" id="GO:0008270">
    <property type="term" value="F:zinc ion binding"/>
    <property type="evidence" value="ECO:0007669"/>
    <property type="project" value="UniProtKB-UniRule"/>
</dbReference>
<dbReference type="GO" id="GO:0050480">
    <property type="term" value="F:imidazolonepropionase activity"/>
    <property type="evidence" value="ECO:0007669"/>
    <property type="project" value="UniProtKB-UniRule"/>
</dbReference>
<dbReference type="OrthoDB" id="9776455at2"/>
<keyword evidence="7" id="KW-0963">Cytoplasm</keyword>
<comment type="similarity">
    <text evidence="7">Belongs to the metallo-dependent hydrolases superfamily. HutI family.</text>
</comment>
<dbReference type="Gene3D" id="2.30.40.10">
    <property type="entry name" value="Urease, subunit C, domain 1"/>
    <property type="match status" value="1"/>
</dbReference>
<dbReference type="HOGENOM" id="CLU_041647_1_0_11"/>
<evidence type="ECO:0000256" key="4">
    <source>
        <dbReference type="ARBA" id="ARBA00022808"/>
    </source>
</evidence>
<feature type="binding site" evidence="7">
    <location>
        <position position="293"/>
    </location>
    <ligand>
        <name>N-formimidoyl-L-glutamate</name>
        <dbReference type="ChEBI" id="CHEBI:58928"/>
    </ligand>
</feature>
<dbReference type="InterPro" id="IPR006680">
    <property type="entry name" value="Amidohydro-rel"/>
</dbReference>
<feature type="binding site" evidence="7">
    <location>
        <position position="295"/>
    </location>
    <ligand>
        <name>N-formimidoyl-L-glutamate</name>
        <dbReference type="ChEBI" id="CHEBI:58928"/>
    </ligand>
</feature>
<evidence type="ECO:0000256" key="1">
    <source>
        <dbReference type="ARBA" id="ARBA00012864"/>
    </source>
</evidence>
<feature type="binding site" evidence="7">
    <location>
        <position position="64"/>
    </location>
    <ligand>
        <name>Zn(2+)</name>
        <dbReference type="ChEBI" id="CHEBI:29105"/>
    </ligand>
</feature>
<dbReference type="GO" id="GO:0019556">
    <property type="term" value="P:L-histidine catabolic process to glutamate and formamide"/>
    <property type="evidence" value="ECO:0007669"/>
    <property type="project" value="UniProtKB-UniRule"/>
</dbReference>
<dbReference type="AlphaFoldDB" id="D3Q0F6"/>
<feature type="binding site" evidence="7">
    <location>
        <position position="217"/>
    </location>
    <ligand>
        <name>Zn(2+)</name>
        <dbReference type="ChEBI" id="CHEBI:29105"/>
    </ligand>
</feature>
<feature type="binding site" evidence="7">
    <location>
        <position position="156"/>
    </location>
    <ligand>
        <name>4-imidazolone-5-propanoate</name>
        <dbReference type="ChEBI" id="CHEBI:77893"/>
    </ligand>
</feature>
<reference evidence="10 11" key="1">
    <citation type="journal article" date="2009" name="Stand. Genomic Sci.">
        <title>Complete genome sequence of Stackebrandtia nassauensis type strain (LLR-40K-21).</title>
        <authorList>
            <person name="Munk C."/>
            <person name="Lapidus A."/>
            <person name="Copeland A."/>
            <person name="Jando M."/>
            <person name="Mayilraj S."/>
            <person name="Glavina Del Rio T."/>
            <person name="Nolan M."/>
            <person name="Chen F."/>
            <person name="Lucas S."/>
            <person name="Tice H."/>
            <person name="Cheng J.F."/>
            <person name="Han C."/>
            <person name="Detter J.C."/>
            <person name="Bruce D."/>
            <person name="Goodwin L."/>
            <person name="Chain P."/>
            <person name="Pitluck S."/>
            <person name="Goker M."/>
            <person name="Ovchinikova G."/>
            <person name="Pati A."/>
            <person name="Ivanova N."/>
            <person name="Mavromatis K."/>
            <person name="Chen A."/>
            <person name="Palaniappan K."/>
            <person name="Land M."/>
            <person name="Hauser L."/>
            <person name="Chang Y.J."/>
            <person name="Jeffries C.D."/>
            <person name="Bristow J."/>
            <person name="Eisen J.A."/>
            <person name="Markowitz V."/>
            <person name="Hugenholtz P."/>
            <person name="Kyrpides N.C."/>
            <person name="Klenk H.P."/>
        </authorList>
    </citation>
    <scope>NUCLEOTIDE SEQUENCE [LARGE SCALE GENOMIC DNA]</scope>
    <source>
        <strain evidence="11">DSM 44728 / CIP 108903 / NRRL B-16338 / NBRC 102104 / LLR-40K-21</strain>
    </source>
</reference>
<evidence type="ECO:0000313" key="10">
    <source>
        <dbReference type="EMBL" id="ADD39820.1"/>
    </source>
</evidence>
<evidence type="ECO:0000256" key="5">
    <source>
        <dbReference type="ARBA" id="ARBA00022833"/>
    </source>
</evidence>
<evidence type="ECO:0000256" key="3">
    <source>
        <dbReference type="ARBA" id="ARBA00022801"/>
    </source>
</evidence>
<dbReference type="SUPFAM" id="SSF51556">
    <property type="entry name" value="Metallo-dependent hydrolases"/>
    <property type="match status" value="1"/>
</dbReference>
<gene>
    <name evidence="7" type="primary">hutI</name>
    <name evidence="10" type="ordered locus">Snas_0099</name>
</gene>
<feature type="compositionally biased region" description="Basic and acidic residues" evidence="8">
    <location>
        <begin position="459"/>
        <end position="469"/>
    </location>
</feature>
<comment type="catalytic activity">
    <reaction evidence="7">
        <text>4-imidazolone-5-propanoate + H2O = N-formimidoyl-L-glutamate</text>
        <dbReference type="Rhea" id="RHEA:23660"/>
        <dbReference type="ChEBI" id="CHEBI:15377"/>
        <dbReference type="ChEBI" id="CHEBI:58928"/>
        <dbReference type="ChEBI" id="CHEBI:77893"/>
        <dbReference type="EC" id="3.5.2.7"/>
    </reaction>
</comment>
<evidence type="ECO:0000256" key="8">
    <source>
        <dbReference type="SAM" id="MobiDB-lite"/>
    </source>
</evidence>
<feature type="region of interest" description="Disordered" evidence="8">
    <location>
        <begin position="449"/>
        <end position="469"/>
    </location>
</feature>
<feature type="binding site" evidence="7">
    <location>
        <position position="291"/>
    </location>
    <ligand>
        <name>Fe(3+)</name>
        <dbReference type="ChEBI" id="CHEBI:29034"/>
    </ligand>
</feature>
<comment type="function">
    <text evidence="7">Catalyzes the hydrolytic cleavage of the carbon-nitrogen bond in imidazolone-5-propanoate to yield N-formimidoyl-L-glutamate. It is the third step in the universal histidine degradation pathway.</text>
</comment>
<feature type="binding site" evidence="7">
    <location>
        <position position="62"/>
    </location>
    <ligand>
        <name>Zn(2+)</name>
        <dbReference type="ChEBI" id="CHEBI:29105"/>
    </ligand>
</feature>
<feature type="binding site" evidence="7">
    <location>
        <position position="129"/>
    </location>
    <ligand>
        <name>4-imidazolone-5-propanoate</name>
        <dbReference type="ChEBI" id="CHEBI:77893"/>
    </ligand>
</feature>
<feature type="binding site" evidence="7">
    <location>
        <position position="217"/>
    </location>
    <ligand>
        <name>Fe(3+)</name>
        <dbReference type="ChEBI" id="CHEBI:29034"/>
    </ligand>
</feature>
<dbReference type="GO" id="GO:0019557">
    <property type="term" value="P:L-histidine catabolic process to glutamate and formate"/>
    <property type="evidence" value="ECO:0007669"/>
    <property type="project" value="UniProtKB-UniPathway"/>
</dbReference>
<dbReference type="UniPathway" id="UPA00379">
    <property type="reaction ID" value="UER00551"/>
</dbReference>
<dbReference type="HAMAP" id="MF_00372">
    <property type="entry name" value="HutI"/>
    <property type="match status" value="1"/>
</dbReference>
<evidence type="ECO:0000259" key="9">
    <source>
        <dbReference type="Pfam" id="PF01979"/>
    </source>
</evidence>
<dbReference type="InterPro" id="IPR005920">
    <property type="entry name" value="HutI"/>
</dbReference>
<keyword evidence="2 7" id="KW-0479">Metal-binding</keyword>
<dbReference type="InterPro" id="IPR032466">
    <property type="entry name" value="Metal_Hydrolase"/>
</dbReference>
<dbReference type="InterPro" id="IPR011059">
    <property type="entry name" value="Metal-dep_hydrolase_composite"/>
</dbReference>
<sequence>MSLLVDNIGELSTCVGEPLSDAAVAIDGYEIAWVGPSGDAPSCDERVDAGGRAVIPGFVDSHSHLVFTGDRSAEFAARMAGRPYTAGGIRTTVAAVRGADDETLRANVRKHRAEMLRQGTTTVEIKSGYGLTVDDEARALRIASEFTSETTYLGGHIVPPEADADEYTALVAGDMLMSCLPYARWADVFCDRGAFDVEQAREILTAARDAGLGLRVHGNQLQHGPGVRLAVELGAASVDHCTFLSDADVEALADGDTVATLLPGVEFSTRSPFPDAKRLLDAGVTVALASDCNPGSCYSSSMPLMIAFAVRDMGMTVEQALWAATAGGARALRRDDLGVVAVGKRADLVILDAPSFVHLAYRPGVPLVHSVVHDGKIVDMALTRRLTFVRAASVARMGSKVWRYVSKPHQRPQVAAGKDSVDAVLDRVRLRSPRGVDSVGRRLRLHDQVRLDPGPGLRGPDRAVGRAAH</sequence>
<dbReference type="NCBIfam" id="TIGR01224">
    <property type="entry name" value="hutI"/>
    <property type="match status" value="1"/>
</dbReference>
<dbReference type="Proteomes" id="UP000000844">
    <property type="component" value="Chromosome"/>
</dbReference>
<dbReference type="GO" id="GO:0005737">
    <property type="term" value="C:cytoplasm"/>
    <property type="evidence" value="ECO:0007669"/>
    <property type="project" value="UniProtKB-SubCell"/>
</dbReference>
<dbReference type="SUPFAM" id="SSF51338">
    <property type="entry name" value="Composite domain of metallo-dependent hydrolases"/>
    <property type="match status" value="1"/>
</dbReference>
<dbReference type="KEGG" id="sna:Snas_0099"/>
<feature type="domain" description="Amidohydrolase-related" evidence="9">
    <location>
        <begin position="54"/>
        <end position="356"/>
    </location>
</feature>
<evidence type="ECO:0000256" key="6">
    <source>
        <dbReference type="ARBA" id="ARBA00023004"/>
    </source>
</evidence>
<feature type="binding site" evidence="7">
    <location>
        <position position="220"/>
    </location>
    <ligand>
        <name>4-imidazolone-5-propanoate</name>
        <dbReference type="ChEBI" id="CHEBI:77893"/>
    </ligand>
</feature>
<comment type="cofactor">
    <cofactor evidence="7">
        <name>Zn(2+)</name>
        <dbReference type="ChEBI" id="CHEBI:29105"/>
    </cofactor>
    <cofactor evidence="7">
        <name>Fe(3+)</name>
        <dbReference type="ChEBI" id="CHEBI:29034"/>
    </cofactor>
    <text evidence="7">Binds 1 zinc or iron ion per subunit.</text>
</comment>
<feature type="binding site" evidence="7">
    <location>
        <position position="62"/>
    </location>
    <ligand>
        <name>Fe(3+)</name>
        <dbReference type="ChEBI" id="CHEBI:29034"/>
    </ligand>
</feature>
<dbReference type="eggNOG" id="COG1228">
    <property type="taxonomic scope" value="Bacteria"/>
</dbReference>
<dbReference type="GO" id="GO:0005506">
    <property type="term" value="F:iron ion binding"/>
    <property type="evidence" value="ECO:0007669"/>
    <property type="project" value="UniProtKB-UniRule"/>
</dbReference>
<keyword evidence="11" id="KW-1185">Reference proteome</keyword>
<comment type="pathway">
    <text evidence="7">Amino-acid degradation; L-histidine degradation into L-glutamate; N-formimidoyl-L-glutamate from L-histidine: step 3/3.</text>
</comment>
<keyword evidence="3 7" id="KW-0378">Hydrolase</keyword>
<organism evidence="10 11">
    <name type="scientific">Stackebrandtia nassauensis (strain DSM 44728 / CIP 108903 / NRRL B-16338 / NBRC 102104 / LLR-40K-21)</name>
    <dbReference type="NCBI Taxonomy" id="446470"/>
    <lineage>
        <taxon>Bacteria</taxon>
        <taxon>Bacillati</taxon>
        <taxon>Actinomycetota</taxon>
        <taxon>Actinomycetes</taxon>
        <taxon>Glycomycetales</taxon>
        <taxon>Glycomycetaceae</taxon>
        <taxon>Stackebrandtia</taxon>
    </lineage>
</organism>
<protein>
    <recommendedName>
        <fullName evidence="1 7">Imidazolonepropionase</fullName>
        <ecNumber evidence="1 7">3.5.2.7</ecNumber>
    </recommendedName>
    <alternativeName>
        <fullName evidence="7">Imidazolone-5-propionate hydrolase</fullName>
    </alternativeName>
</protein>
<dbReference type="EC" id="3.5.2.7" evidence="1 7"/>
<proteinExistence type="inferred from homology"/>
<name>D3Q0F6_STANL</name>
<dbReference type="Gene3D" id="3.20.20.140">
    <property type="entry name" value="Metal-dependent hydrolases"/>
    <property type="match status" value="1"/>
</dbReference>
<dbReference type="Pfam" id="PF01979">
    <property type="entry name" value="Amidohydro_1"/>
    <property type="match status" value="1"/>
</dbReference>
<feature type="binding site" evidence="7">
    <location>
        <position position="129"/>
    </location>
    <ligand>
        <name>N-formimidoyl-L-glutamate</name>
        <dbReference type="ChEBI" id="CHEBI:58928"/>
    </ligand>
</feature>
<dbReference type="PANTHER" id="PTHR42752">
    <property type="entry name" value="IMIDAZOLONEPROPIONASE"/>
    <property type="match status" value="1"/>
</dbReference>
<evidence type="ECO:0000256" key="2">
    <source>
        <dbReference type="ARBA" id="ARBA00022723"/>
    </source>
</evidence>
<dbReference type="EMBL" id="CP001778">
    <property type="protein sequence ID" value="ADD39820.1"/>
    <property type="molecule type" value="Genomic_DNA"/>
</dbReference>
<dbReference type="STRING" id="446470.Snas_0099"/>
<keyword evidence="6 7" id="KW-0408">Iron</keyword>
<keyword evidence="4 7" id="KW-0369">Histidine metabolism</keyword>
<feature type="binding site" evidence="7">
    <location>
        <position position="296"/>
    </location>
    <ligand>
        <name>4-imidazolone-5-propanoate</name>
        <dbReference type="ChEBI" id="CHEBI:77893"/>
    </ligand>
</feature>
<dbReference type="PANTHER" id="PTHR42752:SF1">
    <property type="entry name" value="IMIDAZOLONEPROPIONASE-RELATED"/>
    <property type="match status" value="1"/>
</dbReference>
<feature type="binding site" evidence="7">
    <location>
        <position position="64"/>
    </location>
    <ligand>
        <name>Fe(3+)</name>
        <dbReference type="ChEBI" id="CHEBI:29034"/>
    </ligand>
</feature>